<comment type="cofactor">
    <cofactor evidence="14">
        <name>Mg(2+)</name>
        <dbReference type="ChEBI" id="CHEBI:18420"/>
    </cofactor>
    <text evidence="14">Binds 2 magnesium ions per subunit.</text>
</comment>
<dbReference type="InParanoid" id="W4K9K2"/>
<keyword evidence="9 12" id="KW-0460">Magnesium</keyword>
<keyword evidence="4 12" id="KW-0808">Transferase</keyword>
<comment type="similarity">
    <text evidence="1 12">Belongs to the tRNA(His) guanylyltransferase family.</text>
</comment>
<dbReference type="Gene3D" id="3.30.70.3000">
    <property type="match status" value="1"/>
</dbReference>
<evidence type="ECO:0000256" key="5">
    <source>
        <dbReference type="ARBA" id="ARBA00022694"/>
    </source>
</evidence>
<dbReference type="InterPro" id="IPR025845">
    <property type="entry name" value="Thg1_C_dom"/>
</dbReference>
<keyword evidence="10 12" id="KW-0342">GTP-binding</keyword>
<sequence length="353" mass="39315">MAESRFEYVKGFELPDPLLPDTYMLMRVDGHSFHRFSAEHNFEKPNDERALRLMDRAARAVMDEYPDVVLAFGESDEYSFLLRKSAALYNRRHAKILSTLTSLFTAAYVMHWPAHFPDEPLRYAPAFDARIVLYPSARAVRDYFAWRQADTHINNLYNTTFWALVQQGGLSTKEAHESLRGTVSGQKHEILFSRFNVNYNALPARFRKGSVMVREEIPDEELVGVPMGSVSAADPVGESSSGTQSTSENIGPEGHATSATQPDTLAERSPSDPDVLESSQPDAPPMLPQGADNKGSKKAQKRLARAQAKGAASGAQKKDRGEKGKARRTRVVLVHCDVIGDAFWDARGYLLEP</sequence>
<dbReference type="InterPro" id="IPR007537">
    <property type="entry name" value="tRNAHis_GuaTrfase_Thg1"/>
</dbReference>
<dbReference type="GO" id="GO:0008193">
    <property type="term" value="F:tRNA guanylyltransferase activity"/>
    <property type="evidence" value="ECO:0007669"/>
    <property type="project" value="UniProtKB-UniRule"/>
</dbReference>
<evidence type="ECO:0000256" key="4">
    <source>
        <dbReference type="ARBA" id="ARBA00022679"/>
    </source>
</evidence>
<evidence type="ECO:0000256" key="1">
    <source>
        <dbReference type="ARBA" id="ARBA00010113"/>
    </source>
</evidence>
<dbReference type="RefSeq" id="XP_009546609.1">
    <property type="nucleotide sequence ID" value="XM_009548314.1"/>
</dbReference>
<dbReference type="Proteomes" id="UP000030671">
    <property type="component" value="Unassembled WGS sequence"/>
</dbReference>
<feature type="compositionally biased region" description="Low complexity" evidence="15">
    <location>
        <begin position="237"/>
        <end position="248"/>
    </location>
</feature>
<keyword evidence="6 12" id="KW-0548">Nucleotidyltransferase</keyword>
<evidence type="ECO:0000256" key="10">
    <source>
        <dbReference type="ARBA" id="ARBA00023134"/>
    </source>
</evidence>
<protein>
    <recommendedName>
        <fullName evidence="3 12">tRNA(His) guanylyltransferase</fullName>
        <ecNumber evidence="2 12">2.7.7.79</ecNumber>
    </recommendedName>
    <alternativeName>
        <fullName evidence="11 12">tRNA-histidine guanylyltransferase</fullName>
    </alternativeName>
</protein>
<evidence type="ECO:0000259" key="17">
    <source>
        <dbReference type="Pfam" id="PF14413"/>
    </source>
</evidence>
<dbReference type="EMBL" id="KI925458">
    <property type="protein sequence ID" value="ETW82030.1"/>
    <property type="molecule type" value="Genomic_DNA"/>
</dbReference>
<evidence type="ECO:0000256" key="13">
    <source>
        <dbReference type="PIRSR" id="PIRSR028980-1"/>
    </source>
</evidence>
<feature type="domain" description="Thg1 C-terminal" evidence="17">
    <location>
        <begin position="139"/>
        <end position="222"/>
    </location>
</feature>
<feature type="region of interest" description="Disordered" evidence="15">
    <location>
        <begin position="224"/>
        <end position="328"/>
    </location>
</feature>
<dbReference type="KEGG" id="hir:HETIRDRAFT_384464"/>
<dbReference type="OrthoDB" id="62560at2759"/>
<keyword evidence="8 12" id="KW-0547">Nucleotide-binding</keyword>
<evidence type="ECO:0000256" key="7">
    <source>
        <dbReference type="ARBA" id="ARBA00022723"/>
    </source>
</evidence>
<comment type="function">
    <text evidence="12">Adds a GMP to the 5'-end of tRNA(His) after transcription and RNase P cleavage.</text>
</comment>
<dbReference type="PIRSF" id="PIRSF028980">
    <property type="entry name" value="tRNAHis_guanylyltransferase"/>
    <property type="match status" value="1"/>
</dbReference>
<dbReference type="Pfam" id="PF04446">
    <property type="entry name" value="Thg1"/>
    <property type="match status" value="1"/>
</dbReference>
<gene>
    <name evidence="18" type="ORF">HETIRDRAFT_384464</name>
</gene>
<dbReference type="PANTHER" id="PTHR12729:SF6">
    <property type="entry name" value="TRNA(HIS) GUANYLYLTRANSFERASE-RELATED"/>
    <property type="match status" value="1"/>
</dbReference>
<evidence type="ECO:0000259" key="16">
    <source>
        <dbReference type="Pfam" id="PF04446"/>
    </source>
</evidence>
<evidence type="ECO:0000256" key="3">
    <source>
        <dbReference type="ARBA" id="ARBA00015443"/>
    </source>
</evidence>
<dbReference type="PANTHER" id="PTHR12729">
    <property type="entry name" value="TRNA(HIS) GUANYLYLTRANSFERASE-RELATED"/>
    <property type="match status" value="1"/>
</dbReference>
<feature type="binding site" evidence="14">
    <location>
        <position position="30"/>
    </location>
    <ligand>
        <name>Mg(2+)</name>
        <dbReference type="ChEBI" id="CHEBI:18420"/>
        <label>1</label>
        <note>catalytic</note>
    </ligand>
</feature>
<dbReference type="InterPro" id="IPR038469">
    <property type="entry name" value="tRNAHis_GuaTrfase_Thg1_sf"/>
</dbReference>
<keyword evidence="5 12" id="KW-0819">tRNA processing</keyword>
<feature type="binding site" evidence="14">
    <location>
        <position position="29"/>
    </location>
    <ligand>
        <name>Mg(2+)</name>
        <dbReference type="ChEBI" id="CHEBI:18420"/>
        <label>1</label>
        <note>catalytic</note>
    </ligand>
</feature>
<evidence type="ECO:0000313" key="19">
    <source>
        <dbReference type="Proteomes" id="UP000030671"/>
    </source>
</evidence>
<feature type="binding site" evidence="13">
    <location>
        <begin position="29"/>
        <end position="34"/>
    </location>
    <ligand>
        <name>GTP</name>
        <dbReference type="ChEBI" id="CHEBI:37565"/>
    </ligand>
</feature>
<evidence type="ECO:0000256" key="14">
    <source>
        <dbReference type="PIRSR" id="PIRSR028980-2"/>
    </source>
</evidence>
<feature type="domain" description="tRNAHis guanylyltransferase catalytic" evidence="16">
    <location>
        <begin position="6"/>
        <end position="135"/>
    </location>
</feature>
<feature type="binding site" evidence="14">
    <location>
        <position position="76"/>
    </location>
    <ligand>
        <name>Mg(2+)</name>
        <dbReference type="ChEBI" id="CHEBI:18420"/>
        <label>1</label>
        <note>catalytic</note>
    </ligand>
</feature>
<dbReference type="Pfam" id="PF14413">
    <property type="entry name" value="Thg1C"/>
    <property type="match status" value="1"/>
</dbReference>
<dbReference type="AlphaFoldDB" id="W4K9K2"/>
<dbReference type="InterPro" id="IPR024956">
    <property type="entry name" value="tRNAHis_GuaTrfase_cat"/>
</dbReference>
<name>W4K9K2_HETIT</name>
<proteinExistence type="inferred from homology"/>
<comment type="catalytic activity">
    <reaction evidence="12">
        <text>a 5'-end ribonucleotide-tRNA(His) + GTP + ATP + H2O = a 5'-end phospho-guanosine-ribonucleotide-tRNA(His) + AMP + 2 diphosphate + H(+)</text>
        <dbReference type="Rhea" id="RHEA:54564"/>
        <dbReference type="Rhea" id="RHEA-COMP:14193"/>
        <dbReference type="Rhea" id="RHEA-COMP:14917"/>
        <dbReference type="ChEBI" id="CHEBI:15377"/>
        <dbReference type="ChEBI" id="CHEBI:15378"/>
        <dbReference type="ChEBI" id="CHEBI:30616"/>
        <dbReference type="ChEBI" id="CHEBI:33019"/>
        <dbReference type="ChEBI" id="CHEBI:37565"/>
        <dbReference type="ChEBI" id="CHEBI:138282"/>
        <dbReference type="ChEBI" id="CHEBI:141847"/>
        <dbReference type="ChEBI" id="CHEBI:456215"/>
        <dbReference type="EC" id="2.7.7.79"/>
    </reaction>
</comment>
<evidence type="ECO:0000256" key="2">
    <source>
        <dbReference type="ARBA" id="ARBA00012511"/>
    </source>
</evidence>
<evidence type="ECO:0000313" key="18">
    <source>
        <dbReference type="EMBL" id="ETW82030.1"/>
    </source>
</evidence>
<evidence type="ECO:0000256" key="8">
    <source>
        <dbReference type="ARBA" id="ARBA00022741"/>
    </source>
</evidence>
<reference evidence="18 19" key="1">
    <citation type="journal article" date="2012" name="New Phytol.">
        <title>Insight into trade-off between wood decay and parasitism from the genome of a fungal forest pathogen.</title>
        <authorList>
            <person name="Olson A."/>
            <person name="Aerts A."/>
            <person name="Asiegbu F."/>
            <person name="Belbahri L."/>
            <person name="Bouzid O."/>
            <person name="Broberg A."/>
            <person name="Canback B."/>
            <person name="Coutinho P.M."/>
            <person name="Cullen D."/>
            <person name="Dalman K."/>
            <person name="Deflorio G."/>
            <person name="van Diepen L.T."/>
            <person name="Dunand C."/>
            <person name="Duplessis S."/>
            <person name="Durling M."/>
            <person name="Gonthier P."/>
            <person name="Grimwood J."/>
            <person name="Fossdal C.G."/>
            <person name="Hansson D."/>
            <person name="Henrissat B."/>
            <person name="Hietala A."/>
            <person name="Himmelstrand K."/>
            <person name="Hoffmeister D."/>
            <person name="Hogberg N."/>
            <person name="James T.Y."/>
            <person name="Karlsson M."/>
            <person name="Kohler A."/>
            <person name="Kues U."/>
            <person name="Lee Y.H."/>
            <person name="Lin Y.C."/>
            <person name="Lind M."/>
            <person name="Lindquist E."/>
            <person name="Lombard V."/>
            <person name="Lucas S."/>
            <person name="Lunden K."/>
            <person name="Morin E."/>
            <person name="Murat C."/>
            <person name="Park J."/>
            <person name="Raffaello T."/>
            <person name="Rouze P."/>
            <person name="Salamov A."/>
            <person name="Schmutz J."/>
            <person name="Solheim H."/>
            <person name="Stahlberg J."/>
            <person name="Velez H."/>
            <person name="de Vries R.P."/>
            <person name="Wiebenga A."/>
            <person name="Woodward S."/>
            <person name="Yakovlev I."/>
            <person name="Garbelotto M."/>
            <person name="Martin F."/>
            <person name="Grigoriev I.V."/>
            <person name="Stenlid J."/>
        </authorList>
    </citation>
    <scope>NUCLEOTIDE SEQUENCE [LARGE SCALE GENOMIC DNA]</scope>
    <source>
        <strain evidence="18 19">TC 32-1</strain>
    </source>
</reference>
<dbReference type="GO" id="GO:0000287">
    <property type="term" value="F:magnesium ion binding"/>
    <property type="evidence" value="ECO:0007669"/>
    <property type="project" value="UniProtKB-UniRule"/>
</dbReference>
<feature type="binding site" evidence="14">
    <location>
        <position position="29"/>
    </location>
    <ligand>
        <name>Mg(2+)</name>
        <dbReference type="ChEBI" id="CHEBI:18420"/>
        <label>2</label>
        <note>catalytic</note>
    </ligand>
</feature>
<keyword evidence="19" id="KW-1185">Reference proteome</keyword>
<dbReference type="EC" id="2.7.7.79" evidence="2 12"/>
<organism evidence="18 19">
    <name type="scientific">Heterobasidion irregulare (strain TC 32-1)</name>
    <dbReference type="NCBI Taxonomy" id="747525"/>
    <lineage>
        <taxon>Eukaryota</taxon>
        <taxon>Fungi</taxon>
        <taxon>Dikarya</taxon>
        <taxon>Basidiomycota</taxon>
        <taxon>Agaricomycotina</taxon>
        <taxon>Agaricomycetes</taxon>
        <taxon>Russulales</taxon>
        <taxon>Bondarzewiaceae</taxon>
        <taxon>Heterobasidion</taxon>
        <taxon>Heterobasidion annosum species complex</taxon>
    </lineage>
</organism>
<accession>W4K9K2</accession>
<dbReference type="STRING" id="747525.W4K9K2"/>
<dbReference type="GO" id="GO:0005525">
    <property type="term" value="F:GTP binding"/>
    <property type="evidence" value="ECO:0007669"/>
    <property type="project" value="UniProtKB-UniRule"/>
</dbReference>
<keyword evidence="7 12" id="KW-0479">Metal-binding</keyword>
<evidence type="ECO:0000256" key="12">
    <source>
        <dbReference type="PIRNR" id="PIRNR028980"/>
    </source>
</evidence>
<evidence type="ECO:0000256" key="9">
    <source>
        <dbReference type="ARBA" id="ARBA00022842"/>
    </source>
</evidence>
<feature type="binding site" evidence="13">
    <location>
        <begin position="75"/>
        <end position="76"/>
    </location>
    <ligand>
        <name>GTP</name>
        <dbReference type="ChEBI" id="CHEBI:37565"/>
    </ligand>
</feature>
<dbReference type="FunCoup" id="W4K9K2">
    <property type="interactions" value="349"/>
</dbReference>
<evidence type="ECO:0000256" key="15">
    <source>
        <dbReference type="SAM" id="MobiDB-lite"/>
    </source>
</evidence>
<dbReference type="GO" id="GO:0006400">
    <property type="term" value="P:tRNA modification"/>
    <property type="evidence" value="ECO:0007669"/>
    <property type="project" value="UniProtKB-UniRule"/>
</dbReference>
<evidence type="ECO:0000256" key="11">
    <source>
        <dbReference type="ARBA" id="ARBA00032480"/>
    </source>
</evidence>
<evidence type="ECO:0000256" key="6">
    <source>
        <dbReference type="ARBA" id="ARBA00022695"/>
    </source>
</evidence>
<dbReference type="eggNOG" id="KOG2721">
    <property type="taxonomic scope" value="Eukaryota"/>
</dbReference>
<dbReference type="GeneID" id="20672205"/>
<feature type="binding site" evidence="14">
    <location>
        <position position="76"/>
    </location>
    <ligand>
        <name>Mg(2+)</name>
        <dbReference type="ChEBI" id="CHEBI:18420"/>
        <label>2</label>
        <note>catalytic</note>
    </ligand>
</feature>
<dbReference type="HOGENOM" id="CLU_044271_1_0_1"/>
<feature type="compositionally biased region" description="Low complexity" evidence="15">
    <location>
        <begin position="305"/>
        <end position="315"/>
    </location>
</feature>